<dbReference type="AlphaFoldDB" id="A0A7N2MX59"/>
<dbReference type="EnsemblPlants" id="QL11p029384:mrna">
    <property type="protein sequence ID" value="QL11p029384:mrna:CDS:1"/>
    <property type="gene ID" value="QL11p029384"/>
</dbReference>
<evidence type="ECO:0000313" key="2">
    <source>
        <dbReference type="Proteomes" id="UP000594261"/>
    </source>
</evidence>
<reference evidence="1" key="2">
    <citation type="submission" date="2021-01" db="UniProtKB">
        <authorList>
            <consortium name="EnsemblPlants"/>
        </authorList>
    </citation>
    <scope>IDENTIFICATION</scope>
</reference>
<organism evidence="1 2">
    <name type="scientific">Quercus lobata</name>
    <name type="common">Valley oak</name>
    <dbReference type="NCBI Taxonomy" id="97700"/>
    <lineage>
        <taxon>Eukaryota</taxon>
        <taxon>Viridiplantae</taxon>
        <taxon>Streptophyta</taxon>
        <taxon>Embryophyta</taxon>
        <taxon>Tracheophyta</taxon>
        <taxon>Spermatophyta</taxon>
        <taxon>Magnoliopsida</taxon>
        <taxon>eudicotyledons</taxon>
        <taxon>Gunneridae</taxon>
        <taxon>Pentapetalae</taxon>
        <taxon>rosids</taxon>
        <taxon>fabids</taxon>
        <taxon>Fagales</taxon>
        <taxon>Fagaceae</taxon>
        <taxon>Quercus</taxon>
    </lineage>
</organism>
<dbReference type="Gramene" id="QL11p029384:mrna">
    <property type="protein sequence ID" value="QL11p029384:mrna:CDS:1"/>
    <property type="gene ID" value="QL11p029384"/>
</dbReference>
<evidence type="ECO:0000313" key="1">
    <source>
        <dbReference type="EnsemblPlants" id="QL11p029384:mrna:CDS:1"/>
    </source>
</evidence>
<dbReference type="EMBL" id="LRBV02000011">
    <property type="status" value="NOT_ANNOTATED_CDS"/>
    <property type="molecule type" value="Genomic_DNA"/>
</dbReference>
<accession>A0A7N2MX59</accession>
<protein>
    <submittedName>
        <fullName evidence="1">Uncharacterized protein</fullName>
    </submittedName>
</protein>
<dbReference type="InParanoid" id="A0A7N2MX59"/>
<sequence length="106" mass="11561">MPKFQQHLTMSDMATLAIKVSVALQSASSKDDYRCKKTCILVVNKSVSLENYNKINNGFEYSNYGYGPNDTNKTFVIDAKPPGVVGAGGLSQASAWVGQEVAEIYF</sequence>
<dbReference type="Proteomes" id="UP000594261">
    <property type="component" value="Chromosome 11"/>
</dbReference>
<proteinExistence type="predicted"/>
<keyword evidence="2" id="KW-1185">Reference proteome</keyword>
<reference evidence="1 2" key="1">
    <citation type="journal article" date="2016" name="G3 (Bethesda)">
        <title>First Draft Assembly and Annotation of the Genome of a California Endemic Oak Quercus lobata Nee (Fagaceae).</title>
        <authorList>
            <person name="Sork V.L."/>
            <person name="Fitz-Gibbon S.T."/>
            <person name="Puiu D."/>
            <person name="Crepeau M."/>
            <person name="Gugger P.F."/>
            <person name="Sherman R."/>
            <person name="Stevens K."/>
            <person name="Langley C.H."/>
            <person name="Pellegrini M."/>
            <person name="Salzberg S.L."/>
        </authorList>
    </citation>
    <scope>NUCLEOTIDE SEQUENCE [LARGE SCALE GENOMIC DNA]</scope>
    <source>
        <strain evidence="1 2">cv. SW786</strain>
    </source>
</reference>
<name>A0A7N2MX59_QUELO</name>